<comment type="caution">
    <text evidence="5">The sequence shown here is derived from an EMBL/GenBank/DDBJ whole genome shotgun (WGS) entry which is preliminary data.</text>
</comment>
<evidence type="ECO:0000256" key="4">
    <source>
        <dbReference type="SAM" id="Phobius"/>
    </source>
</evidence>
<evidence type="ECO:0000313" key="5">
    <source>
        <dbReference type="EMBL" id="MBH0237894.1"/>
    </source>
</evidence>
<reference evidence="5" key="1">
    <citation type="submission" date="2020-12" db="EMBL/GenBank/DDBJ databases">
        <title>Methylobrevis albus sp. nov., isolated from fresh water lack sediment.</title>
        <authorList>
            <person name="Zou Q."/>
        </authorList>
    </citation>
    <scope>NUCLEOTIDE SEQUENCE</scope>
    <source>
        <strain evidence="5">L22</strain>
    </source>
</reference>
<feature type="transmembrane region" description="Helical" evidence="4">
    <location>
        <begin position="158"/>
        <end position="175"/>
    </location>
</feature>
<keyword evidence="6" id="KW-1185">Reference proteome</keyword>
<name>A0A931MZC0_9HYPH</name>
<dbReference type="Proteomes" id="UP000631694">
    <property type="component" value="Unassembled WGS sequence"/>
</dbReference>
<keyword evidence="1 2" id="KW-0808">Transferase</keyword>
<protein>
    <submittedName>
        <fullName evidence="5">CDP-alcohol phosphatidyltransferase family protein</fullName>
    </submittedName>
</protein>
<dbReference type="InterPro" id="IPR000462">
    <property type="entry name" value="CDP-OH_P_trans"/>
</dbReference>
<proteinExistence type="inferred from homology"/>
<comment type="similarity">
    <text evidence="2">Belongs to the CDP-alcohol phosphatidyltransferase class-I family.</text>
</comment>
<feature type="transmembrane region" description="Helical" evidence="4">
    <location>
        <begin position="238"/>
        <end position="257"/>
    </location>
</feature>
<feature type="transmembrane region" description="Helical" evidence="4">
    <location>
        <begin position="215"/>
        <end position="232"/>
    </location>
</feature>
<gene>
    <name evidence="5" type="ORF">I5731_08685</name>
</gene>
<keyword evidence="4" id="KW-1133">Transmembrane helix</keyword>
<dbReference type="GO" id="GO:0016780">
    <property type="term" value="F:phosphotransferase activity, for other substituted phosphate groups"/>
    <property type="evidence" value="ECO:0007669"/>
    <property type="project" value="InterPro"/>
</dbReference>
<dbReference type="GO" id="GO:0016020">
    <property type="term" value="C:membrane"/>
    <property type="evidence" value="ECO:0007669"/>
    <property type="project" value="InterPro"/>
</dbReference>
<keyword evidence="4" id="KW-0812">Transmembrane</keyword>
<evidence type="ECO:0000313" key="6">
    <source>
        <dbReference type="Proteomes" id="UP000631694"/>
    </source>
</evidence>
<evidence type="ECO:0000256" key="3">
    <source>
        <dbReference type="SAM" id="MobiDB-lite"/>
    </source>
</evidence>
<dbReference type="PROSITE" id="PS00379">
    <property type="entry name" value="CDP_ALCOHOL_P_TRANSF"/>
    <property type="match status" value="1"/>
</dbReference>
<evidence type="ECO:0000256" key="2">
    <source>
        <dbReference type="RuleBase" id="RU003750"/>
    </source>
</evidence>
<evidence type="ECO:0000256" key="1">
    <source>
        <dbReference type="ARBA" id="ARBA00022679"/>
    </source>
</evidence>
<dbReference type="AlphaFoldDB" id="A0A931MZC0"/>
<dbReference type="InterPro" id="IPR043130">
    <property type="entry name" value="CDP-OH_PTrfase_TM_dom"/>
</dbReference>
<sequence>MMKYSTTPSADGPAGTQVRTSGHADAPRGVSAVQALWLGALGLGALAVALVAGGVLAPSPASLLAAIVFYGGVVWAVAVAAPAGAFGWPNIVTLLRAVITVGLIGHVAESALTGYRPDLLGAWLVALLAAAAILLDGLDGWIARRFRRETAFGARFDMEIDALLILALSVLAVVLDKAGWFALAIGGMRYAFVVAGWLVPALAGPLPPSLRRKTVCVVQGVTLVLLAMPVVVPPASEALAVAALALLGYSFLVDILWRLRLARREARAT</sequence>
<feature type="transmembrane region" description="Helical" evidence="4">
    <location>
        <begin position="63"/>
        <end position="81"/>
    </location>
</feature>
<dbReference type="EMBL" id="JADZLT010000049">
    <property type="protein sequence ID" value="MBH0237894.1"/>
    <property type="molecule type" value="Genomic_DNA"/>
</dbReference>
<dbReference type="Pfam" id="PF01066">
    <property type="entry name" value="CDP-OH_P_transf"/>
    <property type="match status" value="1"/>
</dbReference>
<dbReference type="Gene3D" id="1.20.120.1760">
    <property type="match status" value="1"/>
</dbReference>
<feature type="transmembrane region" description="Helical" evidence="4">
    <location>
        <begin position="120"/>
        <end position="138"/>
    </location>
</feature>
<dbReference type="GO" id="GO:0008654">
    <property type="term" value="P:phospholipid biosynthetic process"/>
    <property type="evidence" value="ECO:0007669"/>
    <property type="project" value="InterPro"/>
</dbReference>
<feature type="transmembrane region" description="Helical" evidence="4">
    <location>
        <begin position="35"/>
        <end position="57"/>
    </location>
</feature>
<keyword evidence="4" id="KW-0472">Membrane</keyword>
<accession>A0A931MZC0</accession>
<organism evidence="5 6">
    <name type="scientific">Methylobrevis albus</name>
    <dbReference type="NCBI Taxonomy" id="2793297"/>
    <lineage>
        <taxon>Bacteria</taxon>
        <taxon>Pseudomonadati</taxon>
        <taxon>Pseudomonadota</taxon>
        <taxon>Alphaproteobacteria</taxon>
        <taxon>Hyphomicrobiales</taxon>
        <taxon>Pleomorphomonadaceae</taxon>
        <taxon>Methylobrevis</taxon>
    </lineage>
</organism>
<feature type="region of interest" description="Disordered" evidence="3">
    <location>
        <begin position="1"/>
        <end position="24"/>
    </location>
</feature>
<feature type="transmembrane region" description="Helical" evidence="4">
    <location>
        <begin position="181"/>
        <end position="203"/>
    </location>
</feature>
<dbReference type="InterPro" id="IPR048254">
    <property type="entry name" value="CDP_ALCOHOL_P_TRANSF_CS"/>
</dbReference>